<dbReference type="RefSeq" id="WP_157696998.1">
    <property type="nucleotide sequence ID" value="NZ_BAAAPX010000001.1"/>
</dbReference>
<accession>A0A852T1B0</accession>
<dbReference type="EMBL" id="JACCBJ010000001">
    <property type="protein sequence ID" value="NYD75358.1"/>
    <property type="molecule type" value="Genomic_DNA"/>
</dbReference>
<dbReference type="Gene3D" id="1.10.357.10">
    <property type="entry name" value="Tetracycline Repressor, domain 2"/>
    <property type="match status" value="1"/>
</dbReference>
<dbReference type="Gene3D" id="1.10.10.60">
    <property type="entry name" value="Homeodomain-like"/>
    <property type="match status" value="1"/>
</dbReference>
<dbReference type="AlphaFoldDB" id="A0A852T1B0"/>
<dbReference type="InterPro" id="IPR011075">
    <property type="entry name" value="TetR_C"/>
</dbReference>
<proteinExistence type="predicted"/>
<comment type="caution">
    <text evidence="6">The sequence shown here is derived from an EMBL/GenBank/DDBJ whole genome shotgun (WGS) entry which is preliminary data.</text>
</comment>
<dbReference type="Proteomes" id="UP000589620">
    <property type="component" value="Unassembled WGS sequence"/>
</dbReference>
<evidence type="ECO:0000259" key="5">
    <source>
        <dbReference type="PROSITE" id="PS50977"/>
    </source>
</evidence>
<dbReference type="InterPro" id="IPR009057">
    <property type="entry name" value="Homeodomain-like_sf"/>
</dbReference>
<evidence type="ECO:0000313" key="7">
    <source>
        <dbReference type="Proteomes" id="UP000589620"/>
    </source>
</evidence>
<keyword evidence="1" id="KW-0805">Transcription regulation</keyword>
<dbReference type="GO" id="GO:0003677">
    <property type="term" value="F:DNA binding"/>
    <property type="evidence" value="ECO:0007669"/>
    <property type="project" value="UniProtKB-UniRule"/>
</dbReference>
<evidence type="ECO:0000313" key="6">
    <source>
        <dbReference type="EMBL" id="NYD75358.1"/>
    </source>
</evidence>
<reference evidence="6 7" key="1">
    <citation type="submission" date="2020-07" db="EMBL/GenBank/DDBJ databases">
        <title>Sequencing the genomes of 1000 actinobacteria strains.</title>
        <authorList>
            <person name="Klenk H.-P."/>
        </authorList>
    </citation>
    <scope>NUCLEOTIDE SEQUENCE [LARGE SCALE GENOMIC DNA]</scope>
    <source>
        <strain evidence="6 7">DSM 23871</strain>
    </source>
</reference>
<dbReference type="SUPFAM" id="SSF48498">
    <property type="entry name" value="Tetracyclin repressor-like, C-terminal domain"/>
    <property type="match status" value="1"/>
</dbReference>
<evidence type="ECO:0000256" key="1">
    <source>
        <dbReference type="ARBA" id="ARBA00023015"/>
    </source>
</evidence>
<protein>
    <submittedName>
        <fullName evidence="6">TetR/AcrR family transcriptional repressor of nem operon</fullName>
    </submittedName>
</protein>
<evidence type="ECO:0000256" key="3">
    <source>
        <dbReference type="ARBA" id="ARBA00023163"/>
    </source>
</evidence>
<dbReference type="InterPro" id="IPR001647">
    <property type="entry name" value="HTH_TetR"/>
</dbReference>
<dbReference type="Pfam" id="PF16925">
    <property type="entry name" value="TetR_C_13"/>
    <property type="match status" value="1"/>
</dbReference>
<evidence type="ECO:0000256" key="4">
    <source>
        <dbReference type="PROSITE-ProRule" id="PRU00335"/>
    </source>
</evidence>
<dbReference type="InterPro" id="IPR036271">
    <property type="entry name" value="Tet_transcr_reg_TetR-rel_C_sf"/>
</dbReference>
<dbReference type="PANTHER" id="PTHR47506:SF1">
    <property type="entry name" value="HTH-TYPE TRANSCRIPTIONAL REGULATOR YJDC"/>
    <property type="match status" value="1"/>
</dbReference>
<keyword evidence="2 4" id="KW-0238">DNA-binding</keyword>
<dbReference type="SUPFAM" id="SSF46689">
    <property type="entry name" value="Homeodomain-like"/>
    <property type="match status" value="1"/>
</dbReference>
<keyword evidence="7" id="KW-1185">Reference proteome</keyword>
<feature type="domain" description="HTH tetR-type" evidence="5">
    <location>
        <begin position="6"/>
        <end position="66"/>
    </location>
</feature>
<sequence>MGRPRSFDEEQLLDCAQEIFWTTGYAATRVEDIGRLSGLGNGSIYGAYGSKLGLFLAVFGRYCEGRVRMVDSVVGAHRGTFEDAVANYLDAIIADCTIHPDRRGCLMLNSITELGSRHPEVVDIGSRTLSALEEIVRARVLQGVSDGELAVPDDEGASLSAHIVLVSQGLIQLSRTGASTDKLHTIARTSSRMSSLLAAA</sequence>
<name>A0A852T1B0_9MICO</name>
<feature type="DNA-binding region" description="H-T-H motif" evidence="4">
    <location>
        <begin position="29"/>
        <end position="48"/>
    </location>
</feature>
<keyword evidence="3" id="KW-0804">Transcription</keyword>
<gene>
    <name evidence="6" type="ORF">BJ963_002877</name>
</gene>
<dbReference type="PANTHER" id="PTHR47506">
    <property type="entry name" value="TRANSCRIPTIONAL REGULATORY PROTEIN"/>
    <property type="match status" value="1"/>
</dbReference>
<evidence type="ECO:0000256" key="2">
    <source>
        <dbReference type="ARBA" id="ARBA00023125"/>
    </source>
</evidence>
<organism evidence="6 7">
    <name type="scientific">Leifsonia soli</name>
    <dbReference type="NCBI Taxonomy" id="582665"/>
    <lineage>
        <taxon>Bacteria</taxon>
        <taxon>Bacillati</taxon>
        <taxon>Actinomycetota</taxon>
        <taxon>Actinomycetes</taxon>
        <taxon>Micrococcales</taxon>
        <taxon>Microbacteriaceae</taxon>
        <taxon>Leifsonia</taxon>
    </lineage>
</organism>
<dbReference type="Pfam" id="PF00440">
    <property type="entry name" value="TetR_N"/>
    <property type="match status" value="1"/>
</dbReference>
<dbReference type="PROSITE" id="PS50977">
    <property type="entry name" value="HTH_TETR_2"/>
    <property type="match status" value="1"/>
</dbReference>